<evidence type="ECO:0000256" key="1">
    <source>
        <dbReference type="SAM" id="MobiDB-lite"/>
    </source>
</evidence>
<evidence type="ECO:0000313" key="3">
    <source>
        <dbReference type="Proteomes" id="UP000324897"/>
    </source>
</evidence>
<dbReference type="Gramene" id="TVU22509">
    <property type="protein sequence ID" value="TVU22509"/>
    <property type="gene ID" value="EJB05_32213"/>
</dbReference>
<sequence>MTAALEDGRPTCHGSVGLPRRASIPVRASSDHAPTSELSALPSTSTWLVHHDTVKPPHANDTTCTDRAMSWPRGCWIHRKDALILPYHAGRANHELRALVVAVHLGEAGARIGCYAAGEQEEVVQQGRQASLEGRHDGVEVGDRRLGIDAEHAGLYGLWQEVEVGDGEDVRLDGGVGGLHEAPAHDPDI</sequence>
<feature type="non-terminal residue" evidence="2">
    <location>
        <position position="1"/>
    </location>
</feature>
<comment type="caution">
    <text evidence="2">The sequence shown here is derived from an EMBL/GenBank/DDBJ whole genome shotgun (WGS) entry which is preliminary data.</text>
</comment>
<gene>
    <name evidence="2" type="ORF">EJB05_32213</name>
</gene>
<accession>A0A5J9UFJ8</accession>
<dbReference type="Proteomes" id="UP000324897">
    <property type="component" value="Unassembled WGS sequence"/>
</dbReference>
<feature type="region of interest" description="Disordered" evidence="1">
    <location>
        <begin position="1"/>
        <end position="20"/>
    </location>
</feature>
<organism evidence="2 3">
    <name type="scientific">Eragrostis curvula</name>
    <name type="common">weeping love grass</name>
    <dbReference type="NCBI Taxonomy" id="38414"/>
    <lineage>
        <taxon>Eukaryota</taxon>
        <taxon>Viridiplantae</taxon>
        <taxon>Streptophyta</taxon>
        <taxon>Embryophyta</taxon>
        <taxon>Tracheophyta</taxon>
        <taxon>Spermatophyta</taxon>
        <taxon>Magnoliopsida</taxon>
        <taxon>Liliopsida</taxon>
        <taxon>Poales</taxon>
        <taxon>Poaceae</taxon>
        <taxon>PACMAD clade</taxon>
        <taxon>Chloridoideae</taxon>
        <taxon>Eragrostideae</taxon>
        <taxon>Eragrostidinae</taxon>
        <taxon>Eragrostis</taxon>
    </lineage>
</organism>
<dbReference type="AlphaFoldDB" id="A0A5J9UFJ8"/>
<name>A0A5J9UFJ8_9POAL</name>
<feature type="compositionally biased region" description="Basic and acidic residues" evidence="1">
    <location>
        <begin position="1"/>
        <end position="10"/>
    </location>
</feature>
<dbReference type="EMBL" id="RWGY01000026">
    <property type="protein sequence ID" value="TVU22509.1"/>
    <property type="molecule type" value="Genomic_DNA"/>
</dbReference>
<protein>
    <submittedName>
        <fullName evidence="2">Uncharacterized protein</fullName>
    </submittedName>
</protein>
<proteinExistence type="predicted"/>
<reference evidence="2 3" key="1">
    <citation type="journal article" date="2019" name="Sci. Rep.">
        <title>A high-quality genome of Eragrostis curvula grass provides insights into Poaceae evolution and supports new strategies to enhance forage quality.</title>
        <authorList>
            <person name="Carballo J."/>
            <person name="Santos B.A.C.M."/>
            <person name="Zappacosta D."/>
            <person name="Garbus I."/>
            <person name="Selva J.P."/>
            <person name="Gallo C.A."/>
            <person name="Diaz A."/>
            <person name="Albertini E."/>
            <person name="Caccamo M."/>
            <person name="Echenique V."/>
        </authorList>
    </citation>
    <scope>NUCLEOTIDE SEQUENCE [LARGE SCALE GENOMIC DNA]</scope>
    <source>
        <strain evidence="3">cv. Victoria</strain>
        <tissue evidence="2">Leaf</tissue>
    </source>
</reference>
<keyword evidence="3" id="KW-1185">Reference proteome</keyword>
<evidence type="ECO:0000313" key="2">
    <source>
        <dbReference type="EMBL" id="TVU22509.1"/>
    </source>
</evidence>